<feature type="domain" description="CusB-like beta-barrel" evidence="5">
    <location>
        <begin position="254"/>
        <end position="294"/>
    </location>
</feature>
<evidence type="ECO:0000313" key="7">
    <source>
        <dbReference type="EMBL" id="TGG37018.1"/>
    </source>
</evidence>
<protein>
    <submittedName>
        <fullName evidence="7">Efflux RND transporter periplasmic adaptor subunit</fullName>
    </submittedName>
</protein>
<evidence type="ECO:0000259" key="5">
    <source>
        <dbReference type="Pfam" id="PF25954"/>
    </source>
</evidence>
<proteinExistence type="inferred from homology"/>
<keyword evidence="8" id="KW-1185">Reference proteome</keyword>
<feature type="coiled-coil region" evidence="3">
    <location>
        <begin position="142"/>
        <end position="169"/>
    </location>
</feature>
<dbReference type="AlphaFoldDB" id="A0A4Z0V580"/>
<dbReference type="InterPro" id="IPR058792">
    <property type="entry name" value="Beta-barrel_RND_2"/>
</dbReference>
<comment type="similarity">
    <text evidence="2">Belongs to the membrane fusion protein (MFP) (TC 8.A.1) family.</text>
</comment>
<feature type="domain" description="Multidrug resistance protein MdtA-like barrel-sandwich hybrid" evidence="4">
    <location>
        <begin position="63"/>
        <end position="196"/>
    </location>
</feature>
<evidence type="ECO:0000256" key="3">
    <source>
        <dbReference type="SAM" id="Coils"/>
    </source>
</evidence>
<comment type="subcellular location">
    <subcellularLocation>
        <location evidence="1">Cell envelope</location>
    </subcellularLocation>
</comment>
<evidence type="ECO:0000256" key="2">
    <source>
        <dbReference type="ARBA" id="ARBA00009477"/>
    </source>
</evidence>
<sequence>MQNLIIMDTKIFLFAAAVSVVTMSCRHTVSNDEQSVETVDVALPQVESITLSSVYPGVLTSPNYVDVVAKVNGQILTQDYNSGSYVKKGQVLFTIDPSTYRDHVQQAQAALTTAISTRDYAKTHYDAVNKALASDAVSKMEVVQAQSALEEAEASVKNAKASLATAQRLLGYCSVTAPISGQTAEGEYGIGNYVSGEGAPVKLTTIYDNSVLTAVFAIEDDRYHEIVNAIDNKDSLNFAKVPVIFEDPLPHRYFGKISYLAPTLNNSTGTLKVKVSIDNVYNELKPGMYAKIDLPYDKISDAVMVKDSSLGSDQLGRYLYVVNDSDRVVKKHVTVGDLYHDTLRVVTKGISPGERYVTKALLKVRDGMKVNPRMIN</sequence>
<dbReference type="InterPro" id="IPR058625">
    <property type="entry name" value="MdtA-like_BSH"/>
</dbReference>
<evidence type="ECO:0000259" key="4">
    <source>
        <dbReference type="Pfam" id="PF25917"/>
    </source>
</evidence>
<feature type="domain" description="Multidrug resistance protein MdtA-like C-terminal permuted SH3" evidence="6">
    <location>
        <begin position="301"/>
        <end position="359"/>
    </location>
</feature>
<dbReference type="Gene3D" id="1.10.287.470">
    <property type="entry name" value="Helix hairpin bin"/>
    <property type="match status" value="1"/>
</dbReference>
<name>A0A4Z0V580_9BACT</name>
<dbReference type="GO" id="GO:0005886">
    <property type="term" value="C:plasma membrane"/>
    <property type="evidence" value="ECO:0007669"/>
    <property type="project" value="TreeGrafter"/>
</dbReference>
<dbReference type="Gene3D" id="2.40.30.170">
    <property type="match status" value="1"/>
</dbReference>
<accession>A0A4Z0V580</accession>
<keyword evidence="3" id="KW-0175">Coiled coil</keyword>
<dbReference type="Gene3D" id="2.40.420.20">
    <property type="match status" value="1"/>
</dbReference>
<dbReference type="GO" id="GO:0030313">
    <property type="term" value="C:cell envelope"/>
    <property type="evidence" value="ECO:0007669"/>
    <property type="project" value="UniProtKB-SubCell"/>
</dbReference>
<dbReference type="EMBL" id="SJSA01000002">
    <property type="protein sequence ID" value="TGG37018.1"/>
    <property type="molecule type" value="Genomic_DNA"/>
</dbReference>
<dbReference type="Pfam" id="PF25967">
    <property type="entry name" value="RND-MFP_C"/>
    <property type="match status" value="1"/>
</dbReference>
<evidence type="ECO:0000313" key="8">
    <source>
        <dbReference type="Proteomes" id="UP000297635"/>
    </source>
</evidence>
<dbReference type="InterPro" id="IPR006143">
    <property type="entry name" value="RND_pump_MFP"/>
</dbReference>
<evidence type="ECO:0000259" key="6">
    <source>
        <dbReference type="Pfam" id="PF25967"/>
    </source>
</evidence>
<gene>
    <name evidence="7" type="ORF">EZ315_14480</name>
</gene>
<dbReference type="Gene3D" id="2.40.50.100">
    <property type="match status" value="1"/>
</dbReference>
<dbReference type="SUPFAM" id="SSF111369">
    <property type="entry name" value="HlyD-like secretion proteins"/>
    <property type="match status" value="1"/>
</dbReference>
<dbReference type="Pfam" id="PF25917">
    <property type="entry name" value="BSH_RND"/>
    <property type="match status" value="1"/>
</dbReference>
<dbReference type="GO" id="GO:0046677">
    <property type="term" value="P:response to antibiotic"/>
    <property type="evidence" value="ECO:0007669"/>
    <property type="project" value="TreeGrafter"/>
</dbReference>
<dbReference type="NCBIfam" id="TIGR01730">
    <property type="entry name" value="RND_mfp"/>
    <property type="match status" value="1"/>
</dbReference>
<evidence type="ECO:0000256" key="1">
    <source>
        <dbReference type="ARBA" id="ARBA00004196"/>
    </source>
</evidence>
<dbReference type="PANTHER" id="PTHR30158">
    <property type="entry name" value="ACRA/E-RELATED COMPONENT OF DRUG EFFLUX TRANSPORTER"/>
    <property type="match status" value="1"/>
</dbReference>
<dbReference type="Proteomes" id="UP000297635">
    <property type="component" value="Unassembled WGS sequence"/>
</dbReference>
<reference evidence="7 8" key="1">
    <citation type="submission" date="2019-02" db="EMBL/GenBank/DDBJ databases">
        <title>Isolation and identification of novel species under the genus Muribaculum.</title>
        <authorList>
            <person name="Miyake S."/>
            <person name="Ding Y."/>
            <person name="Low A."/>
            <person name="Soh M."/>
            <person name="Seedorf H."/>
        </authorList>
    </citation>
    <scope>NUCLEOTIDE SEQUENCE [LARGE SCALE GENOMIC DNA]</scope>
    <source>
        <strain evidence="7 8">TLL-A3</strain>
    </source>
</reference>
<organism evidence="7 8">
    <name type="scientific">Duncaniella freteri</name>
    <dbReference type="NCBI Taxonomy" id="2530391"/>
    <lineage>
        <taxon>Bacteria</taxon>
        <taxon>Pseudomonadati</taxon>
        <taxon>Bacteroidota</taxon>
        <taxon>Bacteroidia</taxon>
        <taxon>Bacteroidales</taxon>
        <taxon>Muribaculaceae</taxon>
        <taxon>Duncaniella</taxon>
    </lineage>
</organism>
<comment type="caution">
    <text evidence="7">The sequence shown here is derived from an EMBL/GenBank/DDBJ whole genome shotgun (WGS) entry which is preliminary data.</text>
</comment>
<dbReference type="Pfam" id="PF25954">
    <property type="entry name" value="Beta-barrel_RND_2"/>
    <property type="match status" value="1"/>
</dbReference>
<dbReference type="PANTHER" id="PTHR30158:SF10">
    <property type="entry name" value="CATION EFFLUX PUMP"/>
    <property type="match status" value="1"/>
</dbReference>
<dbReference type="InterPro" id="IPR058627">
    <property type="entry name" value="MdtA-like_C"/>
</dbReference>
<dbReference type="GO" id="GO:0022857">
    <property type="term" value="F:transmembrane transporter activity"/>
    <property type="evidence" value="ECO:0007669"/>
    <property type="project" value="InterPro"/>
</dbReference>